<proteinExistence type="inferred from homology"/>
<dbReference type="InterPro" id="IPR014722">
    <property type="entry name" value="Rib_uL2_dom2"/>
</dbReference>
<evidence type="ECO:0000256" key="5">
    <source>
        <dbReference type="ARBA" id="ARBA00023163"/>
    </source>
</evidence>
<dbReference type="GO" id="GO:0006357">
    <property type="term" value="P:regulation of transcription by RNA polymerase II"/>
    <property type="evidence" value="ECO:0007669"/>
    <property type="project" value="InterPro"/>
</dbReference>
<dbReference type="SMART" id="SM01104">
    <property type="entry name" value="CTD"/>
    <property type="match status" value="1"/>
</dbReference>
<evidence type="ECO:0000256" key="8">
    <source>
        <dbReference type="ARBA" id="ARBA00025870"/>
    </source>
</evidence>
<dbReference type="FunFam" id="2.30.30.30:FF:000054">
    <property type="entry name" value="Transcription elongation factor SPT5"/>
    <property type="match status" value="1"/>
</dbReference>
<evidence type="ECO:0000313" key="14">
    <source>
        <dbReference type="EMBL" id="CEL10756.1"/>
    </source>
</evidence>
<keyword evidence="15" id="KW-1185">Reference proteome</keyword>
<dbReference type="Pfam" id="PF03439">
    <property type="entry name" value="Spt5-NGN"/>
    <property type="match status" value="1"/>
</dbReference>
<evidence type="ECO:0000256" key="6">
    <source>
        <dbReference type="ARBA" id="ARBA00023242"/>
    </source>
</evidence>
<feature type="domain" description="KOW" evidence="12">
    <location>
        <begin position="298"/>
        <end position="325"/>
    </location>
</feature>
<dbReference type="InterPro" id="IPR022581">
    <property type="entry name" value="Spt5_N"/>
</dbReference>
<feature type="domain" description="KOW" evidence="12">
    <location>
        <begin position="725"/>
        <end position="752"/>
    </location>
</feature>
<evidence type="ECO:0000259" key="11">
    <source>
        <dbReference type="SMART" id="SM00738"/>
    </source>
</evidence>
<dbReference type="InterPro" id="IPR008991">
    <property type="entry name" value="Translation_prot_SH3-like_sf"/>
</dbReference>
<reference evidence="15" key="1">
    <citation type="journal article" date="2016" name="Genome Announc.">
        <title>Draft genome sequences of fungus Aspergillus calidoustus.</title>
        <authorList>
            <person name="Horn F."/>
            <person name="Linde J."/>
            <person name="Mattern D.J."/>
            <person name="Walther G."/>
            <person name="Guthke R."/>
            <person name="Scherlach K."/>
            <person name="Martin K."/>
            <person name="Brakhage A.A."/>
            <person name="Petzke L."/>
            <person name="Valiante V."/>
        </authorList>
    </citation>
    <scope>NUCLEOTIDE SEQUENCE [LARGE SCALE GENOMIC DNA]</scope>
    <source>
        <strain evidence="15">SF006504</strain>
    </source>
</reference>
<dbReference type="CDD" id="cd06081">
    <property type="entry name" value="KOW_Spt5_1"/>
    <property type="match status" value="1"/>
</dbReference>
<dbReference type="PIRSF" id="PIRSF036945">
    <property type="entry name" value="Spt5"/>
    <property type="match status" value="1"/>
</dbReference>
<feature type="compositionally biased region" description="Low complexity" evidence="10">
    <location>
        <begin position="996"/>
        <end position="1010"/>
    </location>
</feature>
<evidence type="ECO:0000256" key="10">
    <source>
        <dbReference type="SAM" id="MobiDB-lite"/>
    </source>
</evidence>
<gene>
    <name evidence="14" type="ORF">ASPCAL13870</name>
</gene>
<dbReference type="GO" id="GO:0003746">
    <property type="term" value="F:translation elongation factor activity"/>
    <property type="evidence" value="ECO:0007669"/>
    <property type="project" value="UniProtKB-KW"/>
</dbReference>
<keyword evidence="6 9" id="KW-0539">Nucleus</keyword>
<sequence>MSRNLIDQDFGSDEEDDDFNPAPAEESDNEEVDRGQAGHRGRDDNARNRDDDEDRENEAGGDEDEEDDDDRGEDDDEEEAEEDEEDEDAVSGRSRKRRRGLGVHNFLEVEAGVDEDEDEGEDEEEEMEFGGDLHPDDADALPIGAEMDDRRHRDLDRQRELEASMDAEKQAQLLKERYGRNRAAASDAVVVPKRLLLPSVDDPSIWGVRCKAGKEREVVFAIQKRIEERPIGSRNPIKIISAFERGGAMSGYIYVEARRQADVMDALQDMSNVYPRTKMILVPVREMPDLLRVQKSEELNPGGWVRIKRGKYIGDLAQIEEVETNGLAVTVRLVPRLDYGLNEDSGAPIVDPKRKRATANAAVARPPQRLFSEAEAKKKHSKYLSATSGLGGKSWSYLGETYIEGFLIKDMKVQHLITKNVNPRLEEVTMFARDSENGTSNLDLASLAETLKNSTAEESYLPGDPVEVFKGEQQGLIGRTSSTRGDIVTILVTEGELAGQTIEAPVKTLRKRFREGDHVKVIGGSRYQDELGMVVQVRDDTVTLLSDMSMQEITVFSKDLRLSAETGVDGKLGMFDVHDLVQLDAATVACIVKVDRESLRVLDQNGSIRTILPTQVTNKITPRRDAVATDRNGAEIRHGDTVKEVYGEQRNGLILHIHRSFLFIHNKAQAENAGIIVVRTTNVVTVSAKGGRSTGPDLSKMNPALMKNGAPGGMMAPPARSFGRDRLIGKTVMVKKGPFKGLVGIVKDTTDVQARVELHSKNKLVTIPKELLVVKDPITGQTIDMSRGRGGPRVPQGGSAAPPSGWQGGRTPVAAADSSRTPAWGGAASSRTPAWGGLGSRTPAWKADGSRTSNPYDGSRTAYGGVGSRTPAWNAGARTPYGGSDFDAFAAGSRTPAWGGANAGGRTPAWSAGGSSASNSKAYDAPTPGAAYSAPTPGAYAAPTPGLSAPTPGAWADSAPTPGAYNAPTPGGPSRRPYDAPTPADFDGGSRPYDAPTPAMGAATPGAGPYDGDDGGPRYEEGTPSP</sequence>
<dbReference type="Pfam" id="PF23037">
    <property type="entry name" value="KOWx_SPT5"/>
    <property type="match status" value="1"/>
</dbReference>
<comment type="subcellular location">
    <subcellularLocation>
        <location evidence="1 9">Nucleus</location>
    </subcellularLocation>
</comment>
<dbReference type="CDD" id="cd09888">
    <property type="entry name" value="NGN_Euk"/>
    <property type="match status" value="1"/>
</dbReference>
<keyword evidence="5 9" id="KW-0804">Transcription</keyword>
<dbReference type="Pfam" id="PF11942">
    <property type="entry name" value="Spt5_N"/>
    <property type="match status" value="1"/>
</dbReference>
<dbReference type="GO" id="GO:0000785">
    <property type="term" value="C:chromatin"/>
    <property type="evidence" value="ECO:0007669"/>
    <property type="project" value="UniProtKB-ARBA"/>
</dbReference>
<dbReference type="CDD" id="cd06084">
    <property type="entry name" value="KOW_Spt5_4"/>
    <property type="match status" value="1"/>
</dbReference>
<dbReference type="Pfam" id="PF23291">
    <property type="entry name" value="KOW4_SPT5"/>
    <property type="match status" value="1"/>
</dbReference>
<feature type="compositionally biased region" description="Acidic residues" evidence="10">
    <location>
        <begin position="10"/>
        <end position="31"/>
    </location>
</feature>
<dbReference type="AlphaFoldDB" id="A0A0U5H9C6"/>
<feature type="compositionally biased region" description="Low complexity" evidence="10">
    <location>
        <begin position="911"/>
        <end position="924"/>
    </location>
</feature>
<dbReference type="SUPFAM" id="SSF50104">
    <property type="entry name" value="Translation proteins SH3-like domain"/>
    <property type="match status" value="1"/>
</dbReference>
<dbReference type="InterPro" id="IPR041973">
    <property type="entry name" value="KOW_Spt5_1"/>
</dbReference>
<dbReference type="EMBL" id="CDMC01000020">
    <property type="protein sequence ID" value="CEL10756.1"/>
    <property type="molecule type" value="Genomic_DNA"/>
</dbReference>
<feature type="domain" description="KOW" evidence="12">
    <location>
        <begin position="459"/>
        <end position="486"/>
    </location>
</feature>
<feature type="domain" description="NusG-like N-terminal" evidence="11">
    <location>
        <begin position="202"/>
        <end position="294"/>
    </location>
</feature>
<keyword evidence="14" id="KW-0251">Elongation factor</keyword>
<dbReference type="GO" id="GO:0006397">
    <property type="term" value="P:mRNA processing"/>
    <property type="evidence" value="ECO:0007669"/>
    <property type="project" value="UniProtKB-KW"/>
</dbReference>
<feature type="region of interest" description="Disordered" evidence="10">
    <location>
        <begin position="951"/>
        <end position="1026"/>
    </location>
</feature>
<dbReference type="GO" id="GO:0003729">
    <property type="term" value="F:mRNA binding"/>
    <property type="evidence" value="ECO:0007669"/>
    <property type="project" value="TreeGrafter"/>
</dbReference>
<dbReference type="InterPro" id="IPR039659">
    <property type="entry name" value="SPT5"/>
</dbReference>
<feature type="compositionally biased region" description="Basic and acidic residues" evidence="10">
    <location>
        <begin position="1015"/>
        <end position="1026"/>
    </location>
</feature>
<comment type="function">
    <text evidence="7 9">The SPT4-SPT5 complex mediates both activation and inhibition of transcription elongation, and plays a role in pre-mRNA processing. This complex seems to be important for the stability of the RNA polymerase II elongation machinery on the chromatin template but not for the inherent ability of this machinery to translocate down the gene.</text>
</comment>
<feature type="region of interest" description="Disordered" evidence="10">
    <location>
        <begin position="782"/>
        <end position="863"/>
    </location>
</feature>
<dbReference type="CDD" id="cd06083">
    <property type="entry name" value="KOW_Spt5_3"/>
    <property type="match status" value="1"/>
</dbReference>
<evidence type="ECO:0000259" key="12">
    <source>
        <dbReference type="SMART" id="SM00739"/>
    </source>
</evidence>
<protein>
    <recommendedName>
        <fullName evidence="3 9">Transcription elongation factor SPT5</fullName>
    </recommendedName>
</protein>
<dbReference type="Pfam" id="PF12815">
    <property type="entry name" value="CTD"/>
    <property type="match status" value="1"/>
</dbReference>
<dbReference type="InterPro" id="IPR039385">
    <property type="entry name" value="NGN_Euk"/>
</dbReference>
<evidence type="ECO:0000256" key="4">
    <source>
        <dbReference type="ARBA" id="ARBA00022664"/>
    </source>
</evidence>
<dbReference type="InterPro" id="IPR024945">
    <property type="entry name" value="Spt5_C_dom"/>
</dbReference>
<dbReference type="Pfam" id="PF23042">
    <property type="entry name" value="KOW1_SPT5"/>
    <property type="match status" value="1"/>
</dbReference>
<dbReference type="CDD" id="cd06082">
    <property type="entry name" value="KOW_Spt5_2"/>
    <property type="match status" value="1"/>
</dbReference>
<dbReference type="Proteomes" id="UP000054771">
    <property type="component" value="Unassembled WGS sequence"/>
</dbReference>
<evidence type="ECO:0000256" key="3">
    <source>
        <dbReference type="ARBA" id="ARBA00020181"/>
    </source>
</evidence>
<dbReference type="SMART" id="SM00739">
    <property type="entry name" value="KOW"/>
    <property type="match status" value="5"/>
</dbReference>
<feature type="domain" description="Spt5 C-terminal" evidence="13">
    <location>
        <begin position="829"/>
        <end position="970"/>
    </location>
</feature>
<feature type="region of interest" description="Disordered" evidence="10">
    <location>
        <begin position="1"/>
        <end position="137"/>
    </location>
</feature>
<dbReference type="SMART" id="SM00738">
    <property type="entry name" value="NGN"/>
    <property type="match status" value="1"/>
</dbReference>
<dbReference type="InterPro" id="IPR017071">
    <property type="entry name" value="TF_Spt5_eukaryote"/>
</dbReference>
<feature type="domain" description="KOW" evidence="12">
    <location>
        <begin position="512"/>
        <end position="540"/>
    </location>
</feature>
<dbReference type="FunFam" id="2.30.30.30:FF:000029">
    <property type="entry name" value="Transcription elongation factor SPT5"/>
    <property type="match status" value="1"/>
</dbReference>
<dbReference type="GO" id="GO:0006368">
    <property type="term" value="P:transcription elongation by RNA polymerase II"/>
    <property type="evidence" value="ECO:0007669"/>
    <property type="project" value="TreeGrafter"/>
</dbReference>
<dbReference type="InterPro" id="IPR057936">
    <property type="entry name" value="KOWx_Spt5"/>
</dbReference>
<feature type="compositionally biased region" description="Acidic residues" evidence="10">
    <location>
        <begin position="111"/>
        <end position="129"/>
    </location>
</feature>
<dbReference type="GO" id="GO:0032784">
    <property type="term" value="P:regulation of DNA-templated transcription elongation"/>
    <property type="evidence" value="ECO:0007669"/>
    <property type="project" value="InterPro"/>
</dbReference>
<feature type="compositionally biased region" description="Basic and acidic residues" evidence="10">
    <location>
        <begin position="32"/>
        <end position="50"/>
    </location>
</feature>
<feature type="compositionally biased region" description="Acidic residues" evidence="10">
    <location>
        <begin position="51"/>
        <end position="89"/>
    </location>
</feature>
<dbReference type="InterPro" id="IPR041976">
    <property type="entry name" value="KOW_Spt5_3"/>
</dbReference>
<dbReference type="InterPro" id="IPR005824">
    <property type="entry name" value="KOW"/>
</dbReference>
<dbReference type="FunFam" id="3.30.70.940:FF:000005">
    <property type="entry name" value="Transcription elongation factor SPT5"/>
    <property type="match status" value="1"/>
</dbReference>
<keyword evidence="4" id="KW-0507">mRNA processing</keyword>
<evidence type="ECO:0000256" key="1">
    <source>
        <dbReference type="ARBA" id="ARBA00004123"/>
    </source>
</evidence>
<dbReference type="Gene3D" id="2.30.30.30">
    <property type="match status" value="3"/>
</dbReference>
<comment type="similarity">
    <text evidence="2 9">Belongs to the SPT5 family.</text>
</comment>
<comment type="subunit">
    <text evidence="8">Component of the SPT4-SPT5 complex. Interacts with RNA polymerase II.</text>
</comment>
<dbReference type="Pfam" id="PF23284">
    <property type="entry name" value="KOW2_Spt5"/>
    <property type="match status" value="1"/>
</dbReference>
<dbReference type="InterPro" id="IPR036735">
    <property type="entry name" value="NGN_dom_sf"/>
</dbReference>
<evidence type="ECO:0000259" key="13">
    <source>
        <dbReference type="SMART" id="SM01104"/>
    </source>
</evidence>
<feature type="region of interest" description="Disordered" evidence="10">
    <location>
        <begin position="899"/>
        <end position="924"/>
    </location>
</feature>
<dbReference type="OrthoDB" id="28901at2759"/>
<dbReference type="PANTHER" id="PTHR11125:SF7">
    <property type="entry name" value="TRANSCRIPTION ELONGATION FACTOR SPT5"/>
    <property type="match status" value="1"/>
</dbReference>
<evidence type="ECO:0000256" key="9">
    <source>
        <dbReference type="PIRNR" id="PIRNR036945"/>
    </source>
</evidence>
<dbReference type="InterPro" id="IPR041975">
    <property type="entry name" value="KOW_Spt5_2"/>
</dbReference>
<evidence type="ECO:0000313" key="15">
    <source>
        <dbReference type="Proteomes" id="UP000054771"/>
    </source>
</evidence>
<dbReference type="FunFam" id="2.30.30.30:FF:000018">
    <property type="entry name" value="Transcription elongation factor SPT5"/>
    <property type="match status" value="1"/>
</dbReference>
<dbReference type="InterPro" id="IPR041977">
    <property type="entry name" value="KOW_Spt5_4"/>
</dbReference>
<dbReference type="InterPro" id="IPR005100">
    <property type="entry name" value="NGN-domain"/>
</dbReference>
<accession>A0A0U5H9C6</accession>
<keyword evidence="14" id="KW-0648">Protein biosynthesis</keyword>
<dbReference type="Pfam" id="PF23290">
    <property type="entry name" value="KOW5_SPT5"/>
    <property type="match status" value="1"/>
</dbReference>
<evidence type="ECO:0000256" key="7">
    <source>
        <dbReference type="ARBA" id="ARBA00024691"/>
    </source>
</evidence>
<name>A0A0U5H9C6_ASPCI</name>
<dbReference type="STRING" id="454130.A0A0U5H9C6"/>
<organism evidence="14 15">
    <name type="scientific">Aspergillus calidoustus</name>
    <dbReference type="NCBI Taxonomy" id="454130"/>
    <lineage>
        <taxon>Eukaryota</taxon>
        <taxon>Fungi</taxon>
        <taxon>Dikarya</taxon>
        <taxon>Ascomycota</taxon>
        <taxon>Pezizomycotina</taxon>
        <taxon>Eurotiomycetes</taxon>
        <taxon>Eurotiomycetidae</taxon>
        <taxon>Eurotiales</taxon>
        <taxon>Aspergillaceae</taxon>
        <taxon>Aspergillus</taxon>
        <taxon>Aspergillus subgen. Nidulantes</taxon>
    </lineage>
</organism>
<dbReference type="GO" id="GO:0032044">
    <property type="term" value="C:DSIF complex"/>
    <property type="evidence" value="ECO:0007669"/>
    <property type="project" value="TreeGrafter"/>
</dbReference>
<feature type="domain" description="KOW" evidence="12">
    <location>
        <begin position="635"/>
        <end position="660"/>
    </location>
</feature>
<evidence type="ECO:0000256" key="2">
    <source>
        <dbReference type="ARBA" id="ARBA00006956"/>
    </source>
</evidence>
<dbReference type="Gene3D" id="3.30.70.940">
    <property type="entry name" value="NusG, N-terminal domain"/>
    <property type="match status" value="1"/>
</dbReference>
<dbReference type="InterPro" id="IPR006645">
    <property type="entry name" value="NGN-like_dom"/>
</dbReference>
<dbReference type="InterPro" id="IPR041978">
    <property type="entry name" value="KOW_Spt5_5"/>
</dbReference>
<dbReference type="PANTHER" id="PTHR11125">
    <property type="entry name" value="SUPPRESSOR OF TY 5"/>
    <property type="match status" value="1"/>
</dbReference>
<dbReference type="CDD" id="cd06085">
    <property type="entry name" value="KOW_Spt5_5"/>
    <property type="match status" value="1"/>
</dbReference>
<dbReference type="OMA" id="YPVGYMN"/>